<organism evidence="2">
    <name type="scientific">Anaerolinea thermolimosa</name>
    <dbReference type="NCBI Taxonomy" id="229919"/>
    <lineage>
        <taxon>Bacteria</taxon>
        <taxon>Bacillati</taxon>
        <taxon>Chloroflexota</taxon>
        <taxon>Anaerolineae</taxon>
        <taxon>Anaerolineales</taxon>
        <taxon>Anaerolineaceae</taxon>
        <taxon>Anaerolinea</taxon>
    </lineage>
</organism>
<feature type="transmembrane region" description="Helical" evidence="1">
    <location>
        <begin position="224"/>
        <end position="245"/>
    </location>
</feature>
<accession>A0A7C4PLT8</accession>
<dbReference type="InterPro" id="IPR018580">
    <property type="entry name" value="Uncharacterised_YfhO"/>
</dbReference>
<proteinExistence type="predicted"/>
<reference evidence="2" key="1">
    <citation type="journal article" date="2020" name="mSystems">
        <title>Genome- and Community-Level Interaction Insights into Carbon Utilization and Element Cycling Functions of Hydrothermarchaeota in Hydrothermal Sediment.</title>
        <authorList>
            <person name="Zhou Z."/>
            <person name="Liu Y."/>
            <person name="Xu W."/>
            <person name="Pan J."/>
            <person name="Luo Z.H."/>
            <person name="Li M."/>
        </authorList>
    </citation>
    <scope>NUCLEOTIDE SEQUENCE [LARGE SCALE GENOMIC DNA]</scope>
    <source>
        <strain evidence="2">SpSt-573</strain>
    </source>
</reference>
<evidence type="ECO:0000313" key="2">
    <source>
        <dbReference type="EMBL" id="HGS23100.1"/>
    </source>
</evidence>
<dbReference type="Pfam" id="PF09586">
    <property type="entry name" value="YfhO"/>
    <property type="match status" value="1"/>
</dbReference>
<keyword evidence="1" id="KW-1133">Transmembrane helix</keyword>
<dbReference type="AlphaFoldDB" id="A0A7C4PLT8"/>
<dbReference type="EMBL" id="DSYK01000740">
    <property type="protein sequence ID" value="HGS23100.1"/>
    <property type="molecule type" value="Genomic_DNA"/>
</dbReference>
<keyword evidence="1" id="KW-0812">Transmembrane</keyword>
<feature type="transmembrane region" description="Helical" evidence="1">
    <location>
        <begin position="379"/>
        <end position="400"/>
    </location>
</feature>
<feature type="transmembrane region" description="Helical" evidence="1">
    <location>
        <begin position="307"/>
        <end position="327"/>
    </location>
</feature>
<dbReference type="PANTHER" id="PTHR38454">
    <property type="entry name" value="INTEGRAL MEMBRANE PROTEIN-RELATED"/>
    <property type="match status" value="1"/>
</dbReference>
<evidence type="ECO:0008006" key="3">
    <source>
        <dbReference type="Google" id="ProtNLM"/>
    </source>
</evidence>
<dbReference type="PANTHER" id="PTHR38454:SF1">
    <property type="entry name" value="INTEGRAL MEMBRANE PROTEIN"/>
    <property type="match status" value="1"/>
</dbReference>
<evidence type="ECO:0000256" key="1">
    <source>
        <dbReference type="SAM" id="Phobius"/>
    </source>
</evidence>
<name>A0A7C4PLT8_9CHLR</name>
<feature type="transmembrane region" description="Helical" evidence="1">
    <location>
        <begin position="85"/>
        <end position="107"/>
    </location>
</feature>
<feature type="transmembrane region" description="Helical" evidence="1">
    <location>
        <begin position="406"/>
        <end position="426"/>
    </location>
</feature>
<feature type="transmembrane region" description="Helical" evidence="1">
    <location>
        <begin position="282"/>
        <end position="300"/>
    </location>
</feature>
<sequence length="717" mass="78923">MKIQKLSLLGVLGLPLLLLLPSLNSFFFTAGSQFTDMAITHYPNALTIQRGVTQKGEIPLWSDAILGGFPLTANPLSGLHYPPGWLALFFPLPAGLNLLVVLHLILGGVGVYQFLRGEGLSLVASLFGAMAWEAMPRLWAHFGAGHLTLLYASGWIPWLLVAHRSAFQLRGRFPVFPGIILGMVILADPRMVPVAGLLWAGYGFMRTGRPFCAMSLIHQGLRGALNLVIAAGIGAVLMVPLAEFLPLSTRARMTLEDRLVMSLPPERLIGLVVPEMGGTPEWVVYVGTVVLSLGMIGIWSSRNRKNILLWGAGVALFTLLSLGEHLPGYAWLTQLPGLNLLRVPSRMLIAADFCWIVVASYGMEMLWVDPDFLRKLPKVNPLLGVLGLGCFILALIPPVWMFGKVFPLRLAWSALGFLGVFAWLAIGRSRVSIKHRWWVFWMFIWMAIDLWGVDALSNYRLPAEMVVKEKATVAEAILQATCDGRPFRVYSPSYSLPQQTAAFYDLQLADGVDPLQLDAYSREMQQAGGYKDKGYSVTLPPFPNGEPATDQIHAKPDSRRLGLFNVCFLAAEFPLGGSGFQFVGKFHTAFLYKNLDVLPRSWVQSETANLGEGILSIPTIQSFGANRVALDARGPGLLVLSETYYPGWQVTVDGRSAEVIPVHGILRGVILPAGNHEVVFWFRPISFFAGMAVSLVTLLATSILWLRRSFARQRENH</sequence>
<protein>
    <recommendedName>
        <fullName evidence="3">YfhO family protein</fullName>
    </recommendedName>
</protein>
<gene>
    <name evidence="2" type="ORF">ENT37_14695</name>
</gene>
<feature type="transmembrane region" description="Helical" evidence="1">
    <location>
        <begin position="173"/>
        <end position="191"/>
    </location>
</feature>
<feature type="transmembrane region" description="Helical" evidence="1">
    <location>
        <begin position="685"/>
        <end position="706"/>
    </location>
</feature>
<keyword evidence="1" id="KW-0472">Membrane</keyword>
<feature type="transmembrane region" description="Helical" evidence="1">
    <location>
        <begin position="347"/>
        <end position="367"/>
    </location>
</feature>
<comment type="caution">
    <text evidence="2">The sequence shown here is derived from an EMBL/GenBank/DDBJ whole genome shotgun (WGS) entry which is preliminary data.</text>
</comment>
<feature type="transmembrane region" description="Helical" evidence="1">
    <location>
        <begin position="138"/>
        <end position="161"/>
    </location>
</feature>